<accession>A0A1S1LGH0</accession>
<comment type="caution">
    <text evidence="1">The sequence shown here is derived from an EMBL/GenBank/DDBJ whole genome shotgun (WGS) entry which is preliminary data.</text>
</comment>
<dbReference type="AlphaFoldDB" id="A0A1S1LGH0"/>
<name>A0A1S1LGH0_MYCCH</name>
<evidence type="ECO:0000313" key="2">
    <source>
        <dbReference type="Proteomes" id="UP000180043"/>
    </source>
</evidence>
<protein>
    <submittedName>
        <fullName evidence="1">Uncharacterized protein</fullName>
    </submittedName>
</protein>
<reference evidence="1 2" key="1">
    <citation type="submission" date="2016-10" db="EMBL/GenBank/DDBJ databases">
        <title>Evaluation of Human, Veterinary and Environmental Mycobacterium chelonae Isolates by Core Genome Phylogenomic Analysis, Targeted Gene Comparison, and Anti-microbial Susceptibility Patterns: A Tale of Mistaken Identities.</title>
        <authorList>
            <person name="Fogelson S.B."/>
            <person name="Camus A.C."/>
            <person name="Lorenz W."/>
            <person name="Vasireddy R."/>
            <person name="Vasireddy S."/>
            <person name="Smith T."/>
            <person name="Brown-Elliott B.A."/>
            <person name="Wallace R.J.Jr."/>
            <person name="Hasan N.A."/>
            <person name="Reischl U."/>
            <person name="Sanchez S."/>
        </authorList>
    </citation>
    <scope>NUCLEOTIDE SEQUENCE [LARGE SCALE GENOMIC DNA]</scope>
    <source>
        <strain evidence="1 2">15515</strain>
    </source>
</reference>
<gene>
    <name evidence="1" type="ORF">BKG82_27730</name>
</gene>
<proteinExistence type="predicted"/>
<dbReference type="EMBL" id="MLIQ01000042">
    <property type="protein sequence ID" value="OHU47400.1"/>
    <property type="molecule type" value="Genomic_DNA"/>
</dbReference>
<organism evidence="1 2">
    <name type="scientific">Mycobacteroides chelonae</name>
    <name type="common">Mycobacterium chelonae</name>
    <dbReference type="NCBI Taxonomy" id="1774"/>
    <lineage>
        <taxon>Bacteria</taxon>
        <taxon>Bacillati</taxon>
        <taxon>Actinomycetota</taxon>
        <taxon>Actinomycetes</taxon>
        <taxon>Mycobacteriales</taxon>
        <taxon>Mycobacteriaceae</taxon>
        <taxon>Mycobacteroides</taxon>
    </lineage>
</organism>
<evidence type="ECO:0000313" key="1">
    <source>
        <dbReference type="EMBL" id="OHU47400.1"/>
    </source>
</evidence>
<dbReference type="RefSeq" id="WP_070948019.1">
    <property type="nucleotide sequence ID" value="NZ_MLIQ01000042.1"/>
</dbReference>
<dbReference type="Proteomes" id="UP000180043">
    <property type="component" value="Unassembled WGS sequence"/>
</dbReference>
<sequence>MNVLELASSADQRLTQLRRTVELATAVADIDAILDEGTTSIIAGFAARMTESQIANRIGVSVPALRLRLEGASEIATGVHGVREGDLILEIDGRRVSWVVARAFGPLESGGPRCLGICYPNRFDYNLWEGNDLNADKARLRLIRAKGN</sequence>